<evidence type="ECO:0000313" key="3">
    <source>
        <dbReference type="EMBL" id="MCB8560997.1"/>
    </source>
</evidence>
<dbReference type="RefSeq" id="WP_227408351.1">
    <property type="nucleotide sequence ID" value="NZ_JAJDKQ010000003.1"/>
</dbReference>
<proteinExistence type="predicted"/>
<dbReference type="InterPro" id="IPR055178">
    <property type="entry name" value="RsdA/BaiN/AoA(So)-like_dom"/>
</dbReference>
<feature type="domain" description="RsdA/BaiN/AoA(So)-like insert" evidence="2">
    <location>
        <begin position="179"/>
        <end position="259"/>
    </location>
</feature>
<name>A0AAW4VC69_9FIRM</name>
<dbReference type="InterPro" id="IPR004792">
    <property type="entry name" value="BaiN-like"/>
</dbReference>
<dbReference type="PRINTS" id="PR00411">
    <property type="entry name" value="PNDRDTASEI"/>
</dbReference>
<organism evidence="3 4">
    <name type="scientific">Faecalibacillus intestinalis</name>
    <dbReference type="NCBI Taxonomy" id="1982626"/>
    <lineage>
        <taxon>Bacteria</taxon>
        <taxon>Bacillati</taxon>
        <taxon>Bacillota</taxon>
        <taxon>Erysipelotrichia</taxon>
        <taxon>Erysipelotrichales</taxon>
        <taxon>Coprobacillaceae</taxon>
        <taxon>Faecalibacillus</taxon>
    </lineage>
</organism>
<accession>A0AAW4VC69</accession>
<evidence type="ECO:0000313" key="4">
    <source>
        <dbReference type="Proteomes" id="UP001197827"/>
    </source>
</evidence>
<dbReference type="PANTHER" id="PTHR42887:SF2">
    <property type="entry name" value="OS12G0638800 PROTEIN"/>
    <property type="match status" value="1"/>
</dbReference>
<evidence type="ECO:0000259" key="1">
    <source>
        <dbReference type="Pfam" id="PF03486"/>
    </source>
</evidence>
<dbReference type="Proteomes" id="UP001197827">
    <property type="component" value="Unassembled WGS sequence"/>
</dbReference>
<dbReference type="SUPFAM" id="SSF51905">
    <property type="entry name" value="FAD/NAD(P)-binding domain"/>
    <property type="match status" value="1"/>
</dbReference>
<protein>
    <submittedName>
        <fullName evidence="3">NAD(P)/FAD-dependent oxidoreductase</fullName>
    </submittedName>
</protein>
<comment type="caution">
    <text evidence="3">The sequence shown here is derived from an EMBL/GenBank/DDBJ whole genome shotgun (WGS) entry which is preliminary data.</text>
</comment>
<dbReference type="InterPro" id="IPR057661">
    <property type="entry name" value="RsdA/BaiN/AoA(So)_Rossmann"/>
</dbReference>
<dbReference type="EMBL" id="JAJDKQ010000003">
    <property type="protein sequence ID" value="MCB8560997.1"/>
    <property type="molecule type" value="Genomic_DNA"/>
</dbReference>
<sequence length="358" mass="40345">METIVIIGAGASGLACMNELVKTNKYNIIVLEQSNKAARKILASGNGRCNVSNLNMDIKYYNHQDPLIEKLIKEFDVVNFFKQLSLKLRYEKNLVYPYSLSSLSVKNALMKNMDNVSYIDNCEVLAIKKAKIYEIITTNGHYQADKIVIATGSPASHLSGQNNLKMLEKMHISMIPFTPSLVQVKTKPVFKALKGQRVKGIAMLYDQNQLIEKQTGEIMFTDYGLSGICVMQLSRYLEHLKNPKLVLNLLPDIEKEEFQHYGLEGFFHEKIVQVFKEKNIDPQHIEIKILDTMSIEKAQVCHGGVSLKEVDENLQLKKYPGIYVCGEALDVDGDCGGYNLHFAFASGVHVAKSFIEDK</sequence>
<dbReference type="Pfam" id="PF22780">
    <property type="entry name" value="HI0933_like_1st"/>
    <property type="match status" value="1"/>
</dbReference>
<dbReference type="SUPFAM" id="SSF160996">
    <property type="entry name" value="HI0933 insert domain-like"/>
    <property type="match status" value="1"/>
</dbReference>
<evidence type="ECO:0000259" key="2">
    <source>
        <dbReference type="Pfam" id="PF22780"/>
    </source>
</evidence>
<gene>
    <name evidence="3" type="ORF">LJD74_03095</name>
</gene>
<dbReference type="InterPro" id="IPR036188">
    <property type="entry name" value="FAD/NAD-bd_sf"/>
</dbReference>
<dbReference type="Pfam" id="PF03486">
    <property type="entry name" value="HI0933_like"/>
    <property type="match status" value="1"/>
</dbReference>
<feature type="domain" description="RsdA/BaiN/AoA(So)-like Rossmann fold-like" evidence="1">
    <location>
        <begin position="3"/>
        <end position="352"/>
    </location>
</feature>
<dbReference type="AlphaFoldDB" id="A0AAW4VC69"/>
<reference evidence="3" key="1">
    <citation type="submission" date="2021-10" db="EMBL/GenBank/DDBJ databases">
        <title>Collection of gut derived symbiotic bacterial strains cultured from healthy donors.</title>
        <authorList>
            <person name="Lin H."/>
            <person name="Littmann E."/>
            <person name="Kohout C."/>
            <person name="Pamer E.G."/>
        </authorList>
    </citation>
    <scope>NUCLEOTIDE SEQUENCE</scope>
    <source>
        <strain evidence="3">DFI.5.2</strain>
    </source>
</reference>
<dbReference type="Gene3D" id="2.40.30.10">
    <property type="entry name" value="Translation factors"/>
    <property type="match status" value="2"/>
</dbReference>
<dbReference type="PANTHER" id="PTHR42887">
    <property type="entry name" value="OS12G0638800 PROTEIN"/>
    <property type="match status" value="1"/>
</dbReference>
<dbReference type="Gene3D" id="3.50.50.60">
    <property type="entry name" value="FAD/NAD(P)-binding domain"/>
    <property type="match status" value="2"/>
</dbReference>